<proteinExistence type="predicted"/>
<keyword evidence="10 12" id="KW-0472">Membrane</keyword>
<dbReference type="InterPro" id="IPR003352">
    <property type="entry name" value="PTS_EIIC"/>
</dbReference>
<dbReference type="Pfam" id="PF02378">
    <property type="entry name" value="PTS_EIIC"/>
    <property type="match status" value="1"/>
</dbReference>
<evidence type="ECO:0000256" key="5">
    <source>
        <dbReference type="ARBA" id="ARBA00022679"/>
    </source>
</evidence>
<dbReference type="Gene3D" id="2.70.70.10">
    <property type="entry name" value="Glucose Permease (Domain IIA)"/>
    <property type="match status" value="1"/>
</dbReference>
<evidence type="ECO:0000256" key="11">
    <source>
        <dbReference type="PROSITE-ProRule" id="PRU00421"/>
    </source>
</evidence>
<feature type="transmembrane region" description="Helical" evidence="12">
    <location>
        <begin position="238"/>
        <end position="260"/>
    </location>
</feature>
<dbReference type="InterPro" id="IPR018113">
    <property type="entry name" value="PTrfase_EIIB_Cys"/>
</dbReference>
<feature type="domain" description="PTS EIIB type-1" evidence="14">
    <location>
        <begin position="4"/>
        <end position="86"/>
    </location>
</feature>
<dbReference type="FunFam" id="2.70.70.10:FF:000001">
    <property type="entry name" value="PTS system glucose-specific IIA component"/>
    <property type="match status" value="1"/>
</dbReference>
<feature type="active site" description="Phosphocysteine intermediate; for EIIB activity" evidence="11">
    <location>
        <position position="26"/>
    </location>
</feature>
<dbReference type="InterPro" id="IPR011297">
    <property type="entry name" value="PTS_IIABC_b_glu"/>
</dbReference>
<dbReference type="InterPro" id="IPR001996">
    <property type="entry name" value="PTS_IIB_1"/>
</dbReference>
<feature type="transmembrane region" description="Helical" evidence="12">
    <location>
        <begin position="415"/>
        <end position="440"/>
    </location>
</feature>
<evidence type="ECO:0000256" key="6">
    <source>
        <dbReference type="ARBA" id="ARBA00022683"/>
    </source>
</evidence>
<dbReference type="InterPro" id="IPR011055">
    <property type="entry name" value="Dup_hybrid_motif"/>
</dbReference>
<evidence type="ECO:0000256" key="4">
    <source>
        <dbReference type="ARBA" id="ARBA00022597"/>
    </source>
</evidence>
<evidence type="ECO:0000256" key="10">
    <source>
        <dbReference type="ARBA" id="ARBA00023136"/>
    </source>
</evidence>
<dbReference type="Pfam" id="PF00358">
    <property type="entry name" value="PTS_EIIA_1"/>
    <property type="match status" value="1"/>
</dbReference>
<accession>A0A2N5HC97</accession>
<evidence type="ECO:0000256" key="3">
    <source>
        <dbReference type="ARBA" id="ARBA00022475"/>
    </source>
</evidence>
<dbReference type="NCBIfam" id="TIGR01995">
    <property type="entry name" value="PTS-II-ABC-beta"/>
    <property type="match status" value="1"/>
</dbReference>
<keyword evidence="17" id="KW-1185">Reference proteome</keyword>
<dbReference type="PANTHER" id="PTHR30175:SF1">
    <property type="entry name" value="PTS SYSTEM ARBUTIN-, CELLOBIOSE-, AND SALICIN-SPECIFIC EIIBC COMPONENT-RELATED"/>
    <property type="match status" value="1"/>
</dbReference>
<dbReference type="SUPFAM" id="SSF55604">
    <property type="entry name" value="Glucose permease domain IIB"/>
    <property type="match status" value="1"/>
</dbReference>
<evidence type="ECO:0000256" key="1">
    <source>
        <dbReference type="ARBA" id="ARBA00004651"/>
    </source>
</evidence>
<keyword evidence="8" id="KW-0418">Kinase</keyword>
<gene>
    <name evidence="16" type="ORF">CVD27_15840</name>
</gene>
<organism evidence="16 17">
    <name type="scientific">Neobacillus cucumis</name>
    <dbReference type="NCBI Taxonomy" id="1740721"/>
    <lineage>
        <taxon>Bacteria</taxon>
        <taxon>Bacillati</taxon>
        <taxon>Bacillota</taxon>
        <taxon>Bacilli</taxon>
        <taxon>Bacillales</taxon>
        <taxon>Bacillaceae</taxon>
        <taxon>Neobacillus</taxon>
    </lineage>
</organism>
<dbReference type="GO" id="GO:0008982">
    <property type="term" value="F:protein-N(PI)-phosphohistidine-sugar phosphotransferase activity"/>
    <property type="evidence" value="ECO:0007669"/>
    <property type="project" value="InterPro"/>
</dbReference>
<evidence type="ECO:0000259" key="13">
    <source>
        <dbReference type="PROSITE" id="PS51093"/>
    </source>
</evidence>
<dbReference type="Gene3D" id="3.30.1360.60">
    <property type="entry name" value="Glucose permease domain IIB"/>
    <property type="match status" value="1"/>
</dbReference>
<evidence type="ECO:0000256" key="8">
    <source>
        <dbReference type="ARBA" id="ARBA00022777"/>
    </source>
</evidence>
<feature type="transmembrane region" description="Helical" evidence="12">
    <location>
        <begin position="112"/>
        <end position="135"/>
    </location>
</feature>
<feature type="domain" description="PTS EIIA type-1" evidence="13">
    <location>
        <begin position="492"/>
        <end position="596"/>
    </location>
</feature>
<dbReference type="InterPro" id="IPR036878">
    <property type="entry name" value="Glu_permease_IIB"/>
</dbReference>
<keyword evidence="3" id="KW-1003">Cell membrane</keyword>
<dbReference type="Pfam" id="PF00367">
    <property type="entry name" value="PTS_EIIB"/>
    <property type="match status" value="1"/>
</dbReference>
<name>A0A2N5HC97_9BACI</name>
<dbReference type="InterPro" id="IPR050558">
    <property type="entry name" value="PTS_Sugar-Specific_Components"/>
</dbReference>
<keyword evidence="2" id="KW-0813">Transport</keyword>
<dbReference type="GO" id="GO:0009401">
    <property type="term" value="P:phosphoenolpyruvate-dependent sugar phosphotransferase system"/>
    <property type="evidence" value="ECO:0007669"/>
    <property type="project" value="UniProtKB-KW"/>
</dbReference>
<dbReference type="OrthoDB" id="9769191at2"/>
<dbReference type="RefSeq" id="WP_101648865.1">
    <property type="nucleotide sequence ID" value="NZ_PGVE01000063.1"/>
</dbReference>
<evidence type="ECO:0000256" key="12">
    <source>
        <dbReference type="SAM" id="Phobius"/>
    </source>
</evidence>
<feature type="domain" description="PTS EIIC type-1" evidence="15">
    <location>
        <begin position="103"/>
        <end position="457"/>
    </location>
</feature>
<keyword evidence="6" id="KW-0598">Phosphotransferase system</keyword>
<comment type="caution">
    <text evidence="16">The sequence shown here is derived from an EMBL/GenBank/DDBJ whole genome shotgun (WGS) entry which is preliminary data.</text>
</comment>
<dbReference type="SUPFAM" id="SSF51261">
    <property type="entry name" value="Duplicated hybrid motif"/>
    <property type="match status" value="1"/>
</dbReference>
<dbReference type="FunFam" id="3.30.1360.60:FF:000001">
    <property type="entry name" value="PTS system glucose-specific IIBC component PtsG"/>
    <property type="match status" value="1"/>
</dbReference>
<dbReference type="EMBL" id="PGVE01000063">
    <property type="protein sequence ID" value="PLS03134.1"/>
    <property type="molecule type" value="Genomic_DNA"/>
</dbReference>
<dbReference type="PROSITE" id="PS00371">
    <property type="entry name" value="PTS_EIIA_TYPE_1_HIS"/>
    <property type="match status" value="1"/>
</dbReference>
<feature type="transmembrane region" description="Helical" evidence="12">
    <location>
        <begin position="317"/>
        <end position="339"/>
    </location>
</feature>
<feature type="transmembrane region" description="Helical" evidence="12">
    <location>
        <begin position="172"/>
        <end position="194"/>
    </location>
</feature>
<keyword evidence="4" id="KW-0762">Sugar transport</keyword>
<feature type="transmembrane region" description="Helical" evidence="12">
    <location>
        <begin position="280"/>
        <end position="305"/>
    </location>
</feature>
<dbReference type="GO" id="GO:0015771">
    <property type="term" value="P:trehalose transport"/>
    <property type="evidence" value="ECO:0007669"/>
    <property type="project" value="TreeGrafter"/>
</dbReference>
<feature type="transmembrane region" description="Helical" evidence="12">
    <location>
        <begin position="141"/>
        <end position="160"/>
    </location>
</feature>
<keyword evidence="9 12" id="KW-1133">Transmembrane helix</keyword>
<dbReference type="CDD" id="cd00212">
    <property type="entry name" value="PTS_IIB_glc"/>
    <property type="match status" value="1"/>
</dbReference>
<dbReference type="PROSITE" id="PS01035">
    <property type="entry name" value="PTS_EIIB_TYPE_1_CYS"/>
    <property type="match status" value="1"/>
</dbReference>
<feature type="transmembrane region" description="Helical" evidence="12">
    <location>
        <begin position="351"/>
        <end position="371"/>
    </location>
</feature>
<feature type="transmembrane region" description="Helical" evidence="12">
    <location>
        <begin position="383"/>
        <end position="403"/>
    </location>
</feature>
<dbReference type="AlphaFoldDB" id="A0A2N5HC97"/>
<evidence type="ECO:0000256" key="9">
    <source>
        <dbReference type="ARBA" id="ARBA00022989"/>
    </source>
</evidence>
<dbReference type="CDD" id="cd00210">
    <property type="entry name" value="PTS_IIA_glc"/>
    <property type="match status" value="1"/>
</dbReference>
<keyword evidence="5" id="KW-0808">Transferase</keyword>
<comment type="subcellular location">
    <subcellularLocation>
        <location evidence="1">Cell membrane</location>
        <topology evidence="1">Multi-pass membrane protein</topology>
    </subcellularLocation>
</comment>
<dbReference type="GO" id="GO:0016301">
    <property type="term" value="F:kinase activity"/>
    <property type="evidence" value="ECO:0007669"/>
    <property type="project" value="UniProtKB-KW"/>
</dbReference>
<evidence type="ECO:0000256" key="7">
    <source>
        <dbReference type="ARBA" id="ARBA00022692"/>
    </source>
</evidence>
<evidence type="ECO:0000259" key="14">
    <source>
        <dbReference type="PROSITE" id="PS51098"/>
    </source>
</evidence>
<feature type="transmembrane region" description="Helical" evidence="12">
    <location>
        <begin position="206"/>
        <end position="226"/>
    </location>
</feature>
<evidence type="ECO:0000313" key="16">
    <source>
        <dbReference type="EMBL" id="PLS03134.1"/>
    </source>
</evidence>
<dbReference type="PROSITE" id="PS51093">
    <property type="entry name" value="PTS_EIIA_TYPE_1"/>
    <property type="match status" value="1"/>
</dbReference>
<evidence type="ECO:0000256" key="2">
    <source>
        <dbReference type="ARBA" id="ARBA00022448"/>
    </source>
</evidence>
<dbReference type="PROSITE" id="PS51098">
    <property type="entry name" value="PTS_EIIB_TYPE_1"/>
    <property type="match status" value="1"/>
</dbReference>
<dbReference type="GO" id="GO:0005886">
    <property type="term" value="C:plasma membrane"/>
    <property type="evidence" value="ECO:0007669"/>
    <property type="project" value="UniProtKB-SubCell"/>
</dbReference>
<protein>
    <submittedName>
        <fullName evidence="16">PTS beta-glucoside transporter subunit EIIBCA</fullName>
    </submittedName>
</protein>
<evidence type="ECO:0000259" key="15">
    <source>
        <dbReference type="PROSITE" id="PS51103"/>
    </source>
</evidence>
<dbReference type="Proteomes" id="UP000234950">
    <property type="component" value="Unassembled WGS sequence"/>
</dbReference>
<dbReference type="NCBIfam" id="TIGR00830">
    <property type="entry name" value="PTBA"/>
    <property type="match status" value="1"/>
</dbReference>
<dbReference type="PROSITE" id="PS51103">
    <property type="entry name" value="PTS_EIIC_TYPE_1"/>
    <property type="match status" value="1"/>
</dbReference>
<dbReference type="InterPro" id="IPR001127">
    <property type="entry name" value="PTS_EIIA_1_perm"/>
</dbReference>
<keyword evidence="7 12" id="KW-0812">Transmembrane</keyword>
<sequence length="621" mass="66273">MDYKKTAISILELVGGEENVQNVIHCMTRLRFNLHDQSKVDRKRLEKVPGIMGTNVSGDQFQIIIGNDVPKVYNAILDNSAIKIDSKTKQSAKKQNPINAIFDVISGAFTPLLPAIAGAGMIKGILAIAIAFGWLTNQSQVYTILNAIGDGAFYFLPILLAVSAARKFGSNVYVAATIAAALLHPTITALLGAGKPVHFLGLPVTAVTYSSTVIPILLAVWIASYVEKWVDRIIPSMFKLILVPTITLLIIVPLTLIAVGPLGAILGNWLSLAIGALFKYGWIFAGLILGGTFSLIIMTGMHYAFTPIVMNNLATKGYDFILPSMFAANMGQAGATFAVSLRSKNKSFKSLAMTTSLTALMGITEPAMYGVNMRLKKPFIGGLIGGAVGGAYYSAVGVKYFILGGNVGLPGIASFIGSTFVLAIIGLPIAFAAGAIATFIMGFEEVESEEEQETTPAEEPNTVDTKSELVVAAEKVFSPLKGEVKALSEVNDPTFSTGIMGKGLAIQPQEGKVVSPVTGRITTIFKTKHAIGITSDNGAEILIHVGLETVRLEGKHFTAHVKDGDYVEVGQTLVTFDMDAIKAEGYDLITPVIITNPDRYQTIEPVKQGRINAREAFLALQ</sequence>
<dbReference type="InterPro" id="IPR013013">
    <property type="entry name" value="PTS_EIIC_1"/>
</dbReference>
<dbReference type="GO" id="GO:0090589">
    <property type="term" value="F:protein-phosphocysteine-trehalose phosphotransferase system transporter activity"/>
    <property type="evidence" value="ECO:0007669"/>
    <property type="project" value="TreeGrafter"/>
</dbReference>
<evidence type="ECO:0000313" key="17">
    <source>
        <dbReference type="Proteomes" id="UP000234950"/>
    </source>
</evidence>
<dbReference type="PANTHER" id="PTHR30175">
    <property type="entry name" value="PHOSPHOTRANSFERASE SYSTEM TRANSPORT PROTEIN"/>
    <property type="match status" value="1"/>
</dbReference>
<reference evidence="16 17" key="1">
    <citation type="submission" date="2017-11" db="EMBL/GenBank/DDBJ databases">
        <title>Comparitive Functional Genomics of Dry Heat Resistant strains isolated from the Viking Spacecraft.</title>
        <authorList>
            <person name="Seuylemezian A."/>
            <person name="Cooper K."/>
            <person name="Vaishampayan P."/>
        </authorList>
    </citation>
    <scope>NUCLEOTIDE SEQUENCE [LARGE SCALE GENOMIC DNA]</scope>
    <source>
        <strain evidence="16 17">V32-6</strain>
    </source>
</reference>